<feature type="transmembrane region" description="Helical" evidence="1">
    <location>
        <begin position="80"/>
        <end position="98"/>
    </location>
</feature>
<dbReference type="PANTHER" id="PTHR12300">
    <property type="entry name" value="HVA22-LIKE PROTEINS"/>
    <property type="match status" value="1"/>
</dbReference>
<name>A0A0N4X021_HAEPC</name>
<evidence type="ECO:0000256" key="2">
    <source>
        <dbReference type="SAM" id="MobiDB-lite"/>
    </source>
</evidence>
<dbReference type="AlphaFoldDB" id="A0A0N4X021"/>
<evidence type="ECO:0000313" key="3">
    <source>
        <dbReference type="EMBL" id="VDO65738.1"/>
    </source>
</evidence>
<dbReference type="GO" id="GO:0016020">
    <property type="term" value="C:membrane"/>
    <property type="evidence" value="ECO:0007669"/>
    <property type="project" value="UniProtKB-SubCell"/>
</dbReference>
<feature type="region of interest" description="Disordered" evidence="2">
    <location>
        <begin position="1"/>
        <end position="20"/>
    </location>
</feature>
<dbReference type="WBParaSite" id="HPLM_0001757401-mRNA-1">
    <property type="protein sequence ID" value="HPLM_0001757401-mRNA-1"/>
    <property type="gene ID" value="HPLM_0001757401"/>
</dbReference>
<proteinExistence type="inferred from homology"/>
<dbReference type="OMA" id="ADMVAWC"/>
<feature type="transmembrane region" description="Helical" evidence="1">
    <location>
        <begin position="110"/>
        <end position="136"/>
    </location>
</feature>
<dbReference type="InterPro" id="IPR004345">
    <property type="entry name" value="TB2_DP1_HVA22"/>
</dbReference>
<dbReference type="STRING" id="6290.A0A0N4X021"/>
<evidence type="ECO:0000313" key="4">
    <source>
        <dbReference type="Proteomes" id="UP000268014"/>
    </source>
</evidence>
<gene>
    <name evidence="3" type="ORF">HPLM_LOCUS17566</name>
</gene>
<dbReference type="OrthoDB" id="10009287at2759"/>
<protein>
    <recommendedName>
        <fullName evidence="1">Receptor expression-enhancing protein</fullName>
    </recommendedName>
</protein>
<keyword evidence="4" id="KW-1185">Reference proteome</keyword>
<dbReference type="PANTHER" id="PTHR12300:SF34">
    <property type="entry name" value="RECEPTOR EXPRESSION-ENHANCING PROTEIN"/>
    <property type="match status" value="1"/>
</dbReference>
<evidence type="ECO:0000313" key="5">
    <source>
        <dbReference type="WBParaSite" id="HPLM_0001757401-mRNA-1"/>
    </source>
</evidence>
<evidence type="ECO:0000256" key="1">
    <source>
        <dbReference type="RuleBase" id="RU362006"/>
    </source>
</evidence>
<reference evidence="3 4" key="2">
    <citation type="submission" date="2018-11" db="EMBL/GenBank/DDBJ databases">
        <authorList>
            <consortium name="Pathogen Informatics"/>
        </authorList>
    </citation>
    <scope>NUCLEOTIDE SEQUENCE [LARGE SCALE GENOMIC DNA]</scope>
    <source>
        <strain evidence="3 4">MHpl1</strain>
    </source>
</reference>
<dbReference type="EMBL" id="UZAF01020031">
    <property type="protein sequence ID" value="VDO65738.1"/>
    <property type="molecule type" value="Genomic_DNA"/>
</dbReference>
<reference evidence="5" key="1">
    <citation type="submission" date="2017-02" db="UniProtKB">
        <authorList>
            <consortium name="WormBaseParasite"/>
        </authorList>
    </citation>
    <scope>IDENTIFICATION</scope>
</reference>
<keyword evidence="1" id="KW-0472">Membrane</keyword>
<sequence>MKSASSDAPPSSAGGGGGANPVEGIKKAHADMVAWCYKPHGAADEQLKKIDAAGVKREHIVYGLIGLTSLYLIAGEGAMFVSYLVTFFYPASVAVEAVRSKKSDEAVNQLQYWIFFGFFALLDSTAIALIAAWYFLKTVFLVFLFLPQTQGSALLFQKVVEPIARAIDGITKKN</sequence>
<accession>A0A0N4X021</accession>
<keyword evidence="1" id="KW-0812">Transmembrane</keyword>
<feature type="compositionally biased region" description="Low complexity" evidence="2">
    <location>
        <begin position="1"/>
        <end position="12"/>
    </location>
</feature>
<keyword evidence="1" id="KW-1133">Transmembrane helix</keyword>
<comment type="subcellular location">
    <subcellularLocation>
        <location evidence="1">Membrane</location>
        <topology evidence="1">Multi-pass membrane protein</topology>
    </subcellularLocation>
</comment>
<comment type="similarity">
    <text evidence="1">Belongs to the DP1 family.</text>
</comment>
<organism evidence="5">
    <name type="scientific">Haemonchus placei</name>
    <name type="common">Barber's pole worm</name>
    <dbReference type="NCBI Taxonomy" id="6290"/>
    <lineage>
        <taxon>Eukaryota</taxon>
        <taxon>Metazoa</taxon>
        <taxon>Ecdysozoa</taxon>
        <taxon>Nematoda</taxon>
        <taxon>Chromadorea</taxon>
        <taxon>Rhabditida</taxon>
        <taxon>Rhabditina</taxon>
        <taxon>Rhabditomorpha</taxon>
        <taxon>Strongyloidea</taxon>
        <taxon>Trichostrongylidae</taxon>
        <taxon>Haemonchus</taxon>
    </lineage>
</organism>
<dbReference type="Proteomes" id="UP000268014">
    <property type="component" value="Unassembled WGS sequence"/>
</dbReference>
<dbReference type="Pfam" id="PF03134">
    <property type="entry name" value="TB2_DP1_HVA22"/>
    <property type="match status" value="1"/>
</dbReference>